<dbReference type="EMBL" id="JAHRIO010053750">
    <property type="protein sequence ID" value="MEQ2176436.1"/>
    <property type="molecule type" value="Genomic_DNA"/>
</dbReference>
<name>A0ABV0NYA6_9TELE</name>
<proteinExistence type="predicted"/>
<evidence type="ECO:0000313" key="2">
    <source>
        <dbReference type="Proteomes" id="UP001476798"/>
    </source>
</evidence>
<comment type="caution">
    <text evidence="1">The sequence shown here is derived from an EMBL/GenBank/DDBJ whole genome shotgun (WGS) entry which is preliminary data.</text>
</comment>
<evidence type="ECO:0000313" key="1">
    <source>
        <dbReference type="EMBL" id="MEQ2176436.1"/>
    </source>
</evidence>
<organism evidence="1 2">
    <name type="scientific">Goodea atripinnis</name>
    <dbReference type="NCBI Taxonomy" id="208336"/>
    <lineage>
        <taxon>Eukaryota</taxon>
        <taxon>Metazoa</taxon>
        <taxon>Chordata</taxon>
        <taxon>Craniata</taxon>
        <taxon>Vertebrata</taxon>
        <taxon>Euteleostomi</taxon>
        <taxon>Actinopterygii</taxon>
        <taxon>Neopterygii</taxon>
        <taxon>Teleostei</taxon>
        <taxon>Neoteleostei</taxon>
        <taxon>Acanthomorphata</taxon>
        <taxon>Ovalentaria</taxon>
        <taxon>Atherinomorphae</taxon>
        <taxon>Cyprinodontiformes</taxon>
        <taxon>Goodeidae</taxon>
        <taxon>Goodea</taxon>
    </lineage>
</organism>
<dbReference type="Proteomes" id="UP001476798">
    <property type="component" value="Unassembled WGS sequence"/>
</dbReference>
<keyword evidence="2" id="KW-1185">Reference proteome</keyword>
<protein>
    <submittedName>
        <fullName evidence="1">Uncharacterized protein</fullName>
    </submittedName>
</protein>
<sequence length="64" mass="7305">MQEVSTRVGVPLSCIVPVKNYNEELELDLSCDILLLSAIIQMLRFVDNYFDELSDRLSSARLND</sequence>
<reference evidence="1 2" key="1">
    <citation type="submission" date="2021-06" db="EMBL/GenBank/DDBJ databases">
        <authorList>
            <person name="Palmer J.M."/>
        </authorList>
    </citation>
    <scope>NUCLEOTIDE SEQUENCE [LARGE SCALE GENOMIC DNA]</scope>
    <source>
        <strain evidence="1 2">GA_2019</strain>
        <tissue evidence="1">Muscle</tissue>
    </source>
</reference>
<accession>A0ABV0NYA6</accession>
<gene>
    <name evidence="1" type="ORF">GOODEAATRI_028002</name>
</gene>